<comment type="catalytic activity">
    <reaction evidence="10">
        <text>L-threonyl-[protein] + ATP = O-phospho-L-threonyl-[protein] + ADP + H(+)</text>
        <dbReference type="Rhea" id="RHEA:46608"/>
        <dbReference type="Rhea" id="RHEA-COMP:11060"/>
        <dbReference type="Rhea" id="RHEA-COMP:11605"/>
        <dbReference type="ChEBI" id="CHEBI:15378"/>
        <dbReference type="ChEBI" id="CHEBI:30013"/>
        <dbReference type="ChEBI" id="CHEBI:30616"/>
        <dbReference type="ChEBI" id="CHEBI:61977"/>
        <dbReference type="ChEBI" id="CHEBI:456216"/>
        <dbReference type="EC" id="2.7.12.1"/>
    </reaction>
</comment>
<dbReference type="SUPFAM" id="SSF56112">
    <property type="entry name" value="Protein kinase-like (PK-like)"/>
    <property type="match status" value="1"/>
</dbReference>
<comment type="similarity">
    <text evidence="1">Belongs to the protein kinase superfamily. CMGC Ser/Thr protein kinase family. MNB/DYRK subfamily.</text>
</comment>
<dbReference type="FunFam" id="1.10.510.10:FF:000112">
    <property type="entry name" value="Putative dual specificity tyrosine-phosphorylation-regulated kinase 2"/>
    <property type="match status" value="1"/>
</dbReference>
<keyword evidence="7" id="KW-0418">Kinase</keyword>
<evidence type="ECO:0000256" key="8">
    <source>
        <dbReference type="ARBA" id="ARBA00022840"/>
    </source>
</evidence>
<keyword evidence="3" id="KW-0723">Serine/threonine-protein kinase</keyword>
<dbReference type="InterPro" id="IPR011009">
    <property type="entry name" value="Kinase-like_dom_sf"/>
</dbReference>
<evidence type="ECO:0000256" key="12">
    <source>
        <dbReference type="PROSITE-ProRule" id="PRU10141"/>
    </source>
</evidence>
<organism evidence="15 16">
    <name type="scientific">Artemia franciscana</name>
    <name type="common">Brine shrimp</name>
    <name type="synonym">Artemia sanfranciscana</name>
    <dbReference type="NCBI Taxonomy" id="6661"/>
    <lineage>
        <taxon>Eukaryota</taxon>
        <taxon>Metazoa</taxon>
        <taxon>Ecdysozoa</taxon>
        <taxon>Arthropoda</taxon>
        <taxon>Crustacea</taxon>
        <taxon>Branchiopoda</taxon>
        <taxon>Anostraca</taxon>
        <taxon>Artemiidae</taxon>
        <taxon>Artemia</taxon>
    </lineage>
</organism>
<evidence type="ECO:0000256" key="13">
    <source>
        <dbReference type="SAM" id="MobiDB-lite"/>
    </source>
</evidence>
<dbReference type="EC" id="2.7.12.1" evidence="2"/>
<evidence type="ECO:0000256" key="9">
    <source>
        <dbReference type="ARBA" id="ARBA00049003"/>
    </source>
</evidence>
<comment type="catalytic activity">
    <reaction evidence="9">
        <text>L-seryl-[protein] + ATP = O-phospho-L-seryl-[protein] + ADP + H(+)</text>
        <dbReference type="Rhea" id="RHEA:17989"/>
        <dbReference type="Rhea" id="RHEA-COMP:9863"/>
        <dbReference type="Rhea" id="RHEA-COMP:11604"/>
        <dbReference type="ChEBI" id="CHEBI:15378"/>
        <dbReference type="ChEBI" id="CHEBI:29999"/>
        <dbReference type="ChEBI" id="CHEBI:30616"/>
        <dbReference type="ChEBI" id="CHEBI:83421"/>
        <dbReference type="ChEBI" id="CHEBI:456216"/>
        <dbReference type="EC" id="2.7.12.1"/>
    </reaction>
</comment>
<dbReference type="InterPro" id="IPR008271">
    <property type="entry name" value="Ser/Thr_kinase_AS"/>
</dbReference>
<evidence type="ECO:0000259" key="14">
    <source>
        <dbReference type="PROSITE" id="PS50011"/>
    </source>
</evidence>
<feature type="region of interest" description="Disordered" evidence="13">
    <location>
        <begin position="342"/>
        <end position="439"/>
    </location>
</feature>
<feature type="binding site" evidence="12">
    <location>
        <position position="671"/>
    </location>
    <ligand>
        <name>ATP</name>
        <dbReference type="ChEBI" id="CHEBI:30616"/>
    </ligand>
</feature>
<dbReference type="CDD" id="cd14225">
    <property type="entry name" value="PKc_DYRK4"/>
    <property type="match status" value="1"/>
</dbReference>
<keyword evidence="8 12" id="KW-0067">ATP-binding</keyword>
<feature type="compositionally biased region" description="Polar residues" evidence="13">
    <location>
        <begin position="531"/>
        <end position="541"/>
    </location>
</feature>
<feature type="domain" description="Protein kinase" evidence="14">
    <location>
        <begin position="642"/>
        <end position="938"/>
    </location>
</feature>
<evidence type="ECO:0000256" key="4">
    <source>
        <dbReference type="ARBA" id="ARBA00022553"/>
    </source>
</evidence>
<evidence type="ECO:0000256" key="6">
    <source>
        <dbReference type="ARBA" id="ARBA00022741"/>
    </source>
</evidence>
<evidence type="ECO:0000256" key="11">
    <source>
        <dbReference type="ARBA" id="ARBA00051680"/>
    </source>
</evidence>
<feature type="region of interest" description="Disordered" evidence="13">
    <location>
        <begin position="531"/>
        <end position="552"/>
    </location>
</feature>
<dbReference type="InterPro" id="IPR042521">
    <property type="entry name" value="DYRK"/>
</dbReference>
<keyword evidence="16" id="KW-1185">Reference proteome</keyword>
<feature type="region of interest" description="Disordered" evidence="13">
    <location>
        <begin position="941"/>
        <end position="966"/>
    </location>
</feature>
<dbReference type="InterPro" id="IPR017441">
    <property type="entry name" value="Protein_kinase_ATP_BS"/>
</dbReference>
<dbReference type="PANTHER" id="PTHR24058">
    <property type="entry name" value="DUAL SPECIFICITY PROTEIN KINASE"/>
    <property type="match status" value="1"/>
</dbReference>
<keyword evidence="5" id="KW-0808">Transferase</keyword>
<keyword evidence="4" id="KW-0597">Phosphoprotein</keyword>
<protein>
    <recommendedName>
        <fullName evidence="2">dual-specificity kinase</fullName>
        <ecNumber evidence="2">2.7.12.1</ecNumber>
    </recommendedName>
</protein>
<evidence type="ECO:0000256" key="2">
    <source>
        <dbReference type="ARBA" id="ARBA00013203"/>
    </source>
</evidence>
<dbReference type="Gene3D" id="3.30.10.30">
    <property type="entry name" value="DYRK"/>
    <property type="match status" value="1"/>
</dbReference>
<feature type="compositionally biased region" description="Low complexity" evidence="13">
    <location>
        <begin position="941"/>
        <end position="955"/>
    </location>
</feature>
<dbReference type="AlphaFoldDB" id="A0AA88H8C0"/>
<dbReference type="PROSITE" id="PS00107">
    <property type="entry name" value="PROTEIN_KINASE_ATP"/>
    <property type="match status" value="1"/>
</dbReference>
<dbReference type="GO" id="GO:0005634">
    <property type="term" value="C:nucleus"/>
    <property type="evidence" value="ECO:0007669"/>
    <property type="project" value="TreeGrafter"/>
</dbReference>
<dbReference type="Gene3D" id="3.30.200.20">
    <property type="entry name" value="Phosphorylase Kinase, domain 1"/>
    <property type="match status" value="1"/>
</dbReference>
<evidence type="ECO:0000256" key="7">
    <source>
        <dbReference type="ARBA" id="ARBA00022777"/>
    </source>
</evidence>
<name>A0AA88H8C0_ARTSF</name>
<dbReference type="PROSITE" id="PS00108">
    <property type="entry name" value="PROTEIN_KINASE_ST"/>
    <property type="match status" value="1"/>
</dbReference>
<reference evidence="15" key="1">
    <citation type="submission" date="2023-07" db="EMBL/GenBank/DDBJ databases">
        <title>Chromosome-level genome assembly of Artemia franciscana.</title>
        <authorList>
            <person name="Jo E."/>
        </authorList>
    </citation>
    <scope>NUCLEOTIDE SEQUENCE</scope>
    <source>
        <tissue evidence="15">Whole body</tissue>
    </source>
</reference>
<comment type="caution">
    <text evidence="15">The sequence shown here is derived from an EMBL/GenBank/DDBJ whole genome shotgun (WGS) entry which is preliminary data.</text>
</comment>
<dbReference type="InterPro" id="IPR000719">
    <property type="entry name" value="Prot_kinase_dom"/>
</dbReference>
<evidence type="ECO:0000256" key="1">
    <source>
        <dbReference type="ARBA" id="ARBA00008867"/>
    </source>
</evidence>
<dbReference type="GO" id="GO:0005524">
    <property type="term" value="F:ATP binding"/>
    <property type="evidence" value="ECO:0007669"/>
    <property type="project" value="UniProtKB-UniRule"/>
</dbReference>
<dbReference type="Proteomes" id="UP001187531">
    <property type="component" value="Unassembled WGS sequence"/>
</dbReference>
<proteinExistence type="inferred from homology"/>
<dbReference type="GO" id="GO:0005737">
    <property type="term" value="C:cytoplasm"/>
    <property type="evidence" value="ECO:0007669"/>
    <property type="project" value="TreeGrafter"/>
</dbReference>
<feature type="compositionally biased region" description="Basic and acidic residues" evidence="13">
    <location>
        <begin position="420"/>
        <end position="430"/>
    </location>
</feature>
<keyword evidence="6 12" id="KW-0547">Nucleotide-binding</keyword>
<accession>A0AA88H8C0</accession>
<dbReference type="Pfam" id="PF00069">
    <property type="entry name" value="Pkinase"/>
    <property type="match status" value="1"/>
</dbReference>
<feature type="region of interest" description="Disordered" evidence="13">
    <location>
        <begin position="294"/>
        <end position="321"/>
    </location>
</feature>
<dbReference type="SMART" id="SM00220">
    <property type="entry name" value="S_TKc"/>
    <property type="match status" value="1"/>
</dbReference>
<dbReference type="EMBL" id="JAVRJZ010000032">
    <property type="protein sequence ID" value="KAK2704135.1"/>
    <property type="molecule type" value="Genomic_DNA"/>
</dbReference>
<dbReference type="GO" id="GO:0004712">
    <property type="term" value="F:protein serine/threonine/tyrosine kinase activity"/>
    <property type="evidence" value="ECO:0007669"/>
    <property type="project" value="UniProtKB-EC"/>
</dbReference>
<dbReference type="PROSITE" id="PS50011">
    <property type="entry name" value="PROTEIN_KINASE_DOM"/>
    <property type="match status" value="1"/>
</dbReference>
<evidence type="ECO:0000313" key="16">
    <source>
        <dbReference type="Proteomes" id="UP001187531"/>
    </source>
</evidence>
<feature type="compositionally biased region" description="Basic and acidic residues" evidence="13">
    <location>
        <begin position="956"/>
        <end position="966"/>
    </location>
</feature>
<gene>
    <name evidence="15" type="ORF">QYM36_017580</name>
</gene>
<evidence type="ECO:0000256" key="5">
    <source>
        <dbReference type="ARBA" id="ARBA00022679"/>
    </source>
</evidence>
<evidence type="ECO:0000256" key="10">
    <source>
        <dbReference type="ARBA" id="ARBA00049308"/>
    </source>
</evidence>
<dbReference type="FunFam" id="3.30.200.20:FF:000127">
    <property type="entry name" value="Putative dual specificity tyrosine-phosphorylation-regulated kinase 2"/>
    <property type="match status" value="1"/>
</dbReference>
<evidence type="ECO:0000256" key="3">
    <source>
        <dbReference type="ARBA" id="ARBA00022527"/>
    </source>
</evidence>
<feature type="region of interest" description="Disordered" evidence="13">
    <location>
        <begin position="213"/>
        <end position="247"/>
    </location>
</feature>
<evidence type="ECO:0000313" key="15">
    <source>
        <dbReference type="EMBL" id="KAK2704135.1"/>
    </source>
</evidence>
<sequence>MQRTRSNADVYAGIRLRDATKLYDKESKSLLGWDKPRTQKTSLNRTFDEYGFISKSYGKQSLKKEVNSTNTEHDDTWSVPSDWEDEQPKPFYVKTFRDRVLAERLKQPTSLYDMRQSARDSFGKDDGILENSVSKETKINRKPTKKVERSKSFLITGFKDGHTVKNALKKSASILYPNWLSKKSVSRKIAETNSVTIKRGFDNSKEFIDTFDHMPQKSKSRTSSAYHSDEYPTNLDIEGNSDYDHPSTQVKSVYQKSNQFKSDQSFDLANANRIGIPDNGASSSLERRWRSMTTLNQSIPQREGTDEGRRRVLPQPGSKSRARSFYLVEDILKEAGFDFEKKSRSNQSLNNIRHSFRGKSRHGDSEESLSRSPPPIPPRRLNRPAQPLGDFSPPDLSPADDNSESNSSERHWPSEPQSTKPKENFSRGEQLETGGSSIPMDPLLLERLLKDRMAWRLYPVYYHDWALPPLLLVDCGCSHCKLLSRGSRVHAKSPVITGAQSRNGRTVVPPTNDRKLEVSPLENRLDSLQLNQDEGQLNKGQRSPIPKSPVKMLSSREDLITDREVKIVDTGTSLSPQEALRAYGPRLTEYERNEIQHYQEIWFLGLEGRKIHGDDGGQNNAGYDDDNGSYNKVLHDHIAYRYEILEVIGKGSFGQVIRALDHKTGNQVAIKIIRNKKRFHHQALVEVRILDHLRRRDKDSQHNIIKMLDYFYFRNHLCISFELLSLNLYELIKKNNYQGFSLSLVRKFALSLIHCLRLLRRENIIHCDLKPENVLLKHHKSSSIKVIDFGSSCYTHQRVYTYIQSRFYRSPEVILGLPYGPPIDMWSLGCILAELFTGYPLFPGENEMEQLACIMEILGLPPDSVIHTASRRRLFFDSKGAPRCIANTKGRKRRPGSVELSFVLKGADANFVSFISKCLEWDPNKRMTPDEAGKHDWLSSISPAISSNSSTSTSSSDKRGKQNDLEIDKKTDHSIYRIYKARKNLCEDLVKKKSSC</sequence>
<dbReference type="Gene3D" id="1.10.510.10">
    <property type="entry name" value="Transferase(Phosphotransferase) domain 1"/>
    <property type="match status" value="1"/>
</dbReference>
<comment type="catalytic activity">
    <reaction evidence="11">
        <text>L-tyrosyl-[protein] + ATP = O-phospho-L-tyrosyl-[protein] + ADP + H(+)</text>
        <dbReference type="Rhea" id="RHEA:10596"/>
        <dbReference type="Rhea" id="RHEA-COMP:10136"/>
        <dbReference type="Rhea" id="RHEA-COMP:20101"/>
        <dbReference type="ChEBI" id="CHEBI:15378"/>
        <dbReference type="ChEBI" id="CHEBI:30616"/>
        <dbReference type="ChEBI" id="CHEBI:46858"/>
        <dbReference type="ChEBI" id="CHEBI:61978"/>
        <dbReference type="ChEBI" id="CHEBI:456216"/>
        <dbReference type="EC" id="2.7.12.1"/>
    </reaction>
</comment>
<dbReference type="GO" id="GO:0004674">
    <property type="term" value="F:protein serine/threonine kinase activity"/>
    <property type="evidence" value="ECO:0007669"/>
    <property type="project" value="UniProtKB-KW"/>
</dbReference>
<dbReference type="GO" id="GO:0005856">
    <property type="term" value="C:cytoskeleton"/>
    <property type="evidence" value="ECO:0007669"/>
    <property type="project" value="TreeGrafter"/>
</dbReference>
<dbReference type="PANTHER" id="PTHR24058:SF22">
    <property type="entry name" value="DUAL SPECIFICITY TYROSINE-PHOSPHORYLATION-REGULATED KINASE 4"/>
    <property type="match status" value="1"/>
</dbReference>
<dbReference type="InterPro" id="IPR050494">
    <property type="entry name" value="Ser_Thr_dual-spec_kinase"/>
</dbReference>